<keyword evidence="2" id="KW-0699">rRNA-binding</keyword>
<evidence type="ECO:0000313" key="6">
    <source>
        <dbReference type="EMBL" id="OIQ88428.1"/>
    </source>
</evidence>
<evidence type="ECO:0000256" key="2">
    <source>
        <dbReference type="ARBA" id="ARBA00022730"/>
    </source>
</evidence>
<dbReference type="GO" id="GO:0005840">
    <property type="term" value="C:ribosome"/>
    <property type="evidence" value="ECO:0007669"/>
    <property type="project" value="UniProtKB-KW"/>
</dbReference>
<dbReference type="NCBIfam" id="NF004359">
    <property type="entry name" value="PRK05738.1-3"/>
    <property type="match status" value="1"/>
</dbReference>
<accession>A0A1J5R8L4</accession>
<dbReference type="GO" id="GO:1990904">
    <property type="term" value="C:ribonucleoprotein complex"/>
    <property type="evidence" value="ECO:0007669"/>
    <property type="project" value="UniProtKB-KW"/>
</dbReference>
<proteinExistence type="inferred from homology"/>
<protein>
    <submittedName>
        <fullName evidence="6">50S ribosomal protein L23</fullName>
    </submittedName>
</protein>
<dbReference type="Gene3D" id="3.30.70.330">
    <property type="match status" value="1"/>
</dbReference>
<dbReference type="GO" id="GO:0006412">
    <property type="term" value="P:translation"/>
    <property type="evidence" value="ECO:0007669"/>
    <property type="project" value="InterPro"/>
</dbReference>
<evidence type="ECO:0000256" key="3">
    <source>
        <dbReference type="ARBA" id="ARBA00022884"/>
    </source>
</evidence>
<sequence>MSTTNLNQNRLFQVILAPQITEKATFVADKHQQIAFKVRTDATKHEIKAAVELVFKVEVDGVSVLNVKGKTKRSGKVTGHRKDWKKAYVSLKPGQEINFAAGE</sequence>
<evidence type="ECO:0000256" key="4">
    <source>
        <dbReference type="ARBA" id="ARBA00022980"/>
    </source>
</evidence>
<evidence type="ECO:0000256" key="5">
    <source>
        <dbReference type="ARBA" id="ARBA00023274"/>
    </source>
</evidence>
<dbReference type="FunFam" id="3.30.70.330:FF:000001">
    <property type="entry name" value="50S ribosomal protein L23"/>
    <property type="match status" value="1"/>
</dbReference>
<reference evidence="6" key="1">
    <citation type="submission" date="2016-10" db="EMBL/GenBank/DDBJ databases">
        <title>Sequence of Gallionella enrichment culture.</title>
        <authorList>
            <person name="Poehlein A."/>
            <person name="Muehling M."/>
            <person name="Daniel R."/>
        </authorList>
    </citation>
    <scope>NUCLEOTIDE SEQUENCE</scope>
</reference>
<dbReference type="SUPFAM" id="SSF54189">
    <property type="entry name" value="Ribosomal proteins S24e, L23 and L15e"/>
    <property type="match status" value="1"/>
</dbReference>
<dbReference type="InterPro" id="IPR013025">
    <property type="entry name" value="Ribosomal_uL23-like"/>
</dbReference>
<keyword evidence="5" id="KW-0687">Ribonucleoprotein</keyword>
<comment type="similarity">
    <text evidence="1">Belongs to the universal ribosomal protein uL23 family.</text>
</comment>
<gene>
    <name evidence="6" type="primary">rplW_11</name>
    <name evidence="6" type="ORF">GALL_297190</name>
</gene>
<keyword evidence="3" id="KW-0694">RNA-binding</keyword>
<dbReference type="EMBL" id="MLJW01000373">
    <property type="protein sequence ID" value="OIQ88428.1"/>
    <property type="molecule type" value="Genomic_DNA"/>
</dbReference>
<keyword evidence="4 6" id="KW-0689">Ribosomal protein</keyword>
<dbReference type="GO" id="GO:0003735">
    <property type="term" value="F:structural constituent of ribosome"/>
    <property type="evidence" value="ECO:0007669"/>
    <property type="project" value="InterPro"/>
</dbReference>
<comment type="caution">
    <text evidence="6">The sequence shown here is derived from an EMBL/GenBank/DDBJ whole genome shotgun (WGS) entry which is preliminary data.</text>
</comment>
<dbReference type="InterPro" id="IPR012677">
    <property type="entry name" value="Nucleotide-bd_a/b_plait_sf"/>
</dbReference>
<dbReference type="AlphaFoldDB" id="A0A1J5R8L4"/>
<dbReference type="Pfam" id="PF00276">
    <property type="entry name" value="Ribosomal_L23"/>
    <property type="match status" value="1"/>
</dbReference>
<dbReference type="HAMAP" id="MF_01369_B">
    <property type="entry name" value="Ribosomal_uL23_B"/>
    <property type="match status" value="1"/>
</dbReference>
<dbReference type="GO" id="GO:0019843">
    <property type="term" value="F:rRNA binding"/>
    <property type="evidence" value="ECO:0007669"/>
    <property type="project" value="UniProtKB-KW"/>
</dbReference>
<dbReference type="NCBIfam" id="NF004363">
    <property type="entry name" value="PRK05738.2-4"/>
    <property type="match status" value="1"/>
</dbReference>
<dbReference type="PANTHER" id="PTHR11620">
    <property type="entry name" value="60S RIBOSOMAL PROTEIN L23A"/>
    <property type="match status" value="1"/>
</dbReference>
<organism evidence="6">
    <name type="scientific">mine drainage metagenome</name>
    <dbReference type="NCBI Taxonomy" id="410659"/>
    <lineage>
        <taxon>unclassified sequences</taxon>
        <taxon>metagenomes</taxon>
        <taxon>ecological metagenomes</taxon>
    </lineage>
</organism>
<dbReference type="InterPro" id="IPR012678">
    <property type="entry name" value="Ribosomal_uL23/eL15/eS24_sf"/>
</dbReference>
<name>A0A1J5R8L4_9ZZZZ</name>
<evidence type="ECO:0000256" key="1">
    <source>
        <dbReference type="ARBA" id="ARBA00006700"/>
    </source>
</evidence>